<dbReference type="InterPro" id="IPR035979">
    <property type="entry name" value="RBD_domain_sf"/>
</dbReference>
<evidence type="ECO:0000256" key="10">
    <source>
        <dbReference type="ARBA" id="ARBA00022801"/>
    </source>
</evidence>
<feature type="coiled-coil region" evidence="24">
    <location>
        <begin position="297"/>
        <end position="381"/>
    </location>
</feature>
<evidence type="ECO:0000313" key="27">
    <source>
        <dbReference type="EMBL" id="CRK97602.1"/>
    </source>
</evidence>
<evidence type="ECO:0000256" key="15">
    <source>
        <dbReference type="ARBA" id="ARBA00023172"/>
    </source>
</evidence>
<dbReference type="FunFam" id="3.30.420.40:FF:000048">
    <property type="entry name" value="ARP5 actin-related protein 5 homolog"/>
    <property type="match status" value="1"/>
</dbReference>
<dbReference type="FunFam" id="3.90.640.10:FF:000016">
    <property type="entry name" value="ARP5 actin-related protein 5 homolog"/>
    <property type="match status" value="1"/>
</dbReference>
<dbReference type="GO" id="GO:0006310">
    <property type="term" value="P:DNA recombination"/>
    <property type="evidence" value="ECO:0007669"/>
    <property type="project" value="UniProtKB-KW"/>
</dbReference>
<dbReference type="InterPro" id="IPR043129">
    <property type="entry name" value="ATPase_NBD"/>
</dbReference>
<dbReference type="GO" id="GO:0000398">
    <property type="term" value="P:mRNA splicing, via spliceosome"/>
    <property type="evidence" value="ECO:0007669"/>
    <property type="project" value="UniProtKB-ARBA"/>
</dbReference>
<evidence type="ECO:0000259" key="26">
    <source>
        <dbReference type="PROSITE" id="PS50600"/>
    </source>
</evidence>
<dbReference type="PROSITE" id="PS50102">
    <property type="entry name" value="RRM"/>
    <property type="match status" value="3"/>
</dbReference>
<dbReference type="FunFam" id="3.30.70.330:FF:000074">
    <property type="entry name" value="U2 snRNP auxiliary factor large subunit"/>
    <property type="match status" value="1"/>
</dbReference>
<evidence type="ECO:0000256" key="20">
    <source>
        <dbReference type="ARBA" id="ARBA00053913"/>
    </source>
</evidence>
<dbReference type="InterPro" id="IPR006529">
    <property type="entry name" value="U2AF_lg"/>
</dbReference>
<evidence type="ECO:0000256" key="7">
    <source>
        <dbReference type="ARBA" id="ARBA00022670"/>
    </source>
</evidence>
<proteinExistence type="inferred from homology"/>
<evidence type="ECO:0000256" key="9">
    <source>
        <dbReference type="ARBA" id="ARBA00022763"/>
    </source>
</evidence>
<evidence type="ECO:0000256" key="24">
    <source>
        <dbReference type="SAM" id="Coils"/>
    </source>
</evidence>
<evidence type="ECO:0000256" key="11">
    <source>
        <dbReference type="ARBA" id="ARBA00022884"/>
    </source>
</evidence>
<dbReference type="GO" id="GO:0003723">
    <property type="term" value="F:RNA binding"/>
    <property type="evidence" value="ECO:0007669"/>
    <property type="project" value="UniProtKB-UniRule"/>
</dbReference>
<dbReference type="FunFam" id="3.30.70.330:FF:000097">
    <property type="entry name" value="U2 snRNP auxiliary factor large subunit"/>
    <property type="match status" value="1"/>
</dbReference>
<reference evidence="27 28" key="1">
    <citation type="submission" date="2015-04" db="EMBL/GenBank/DDBJ databases">
        <authorList>
            <person name="Syromyatnikov M.Y."/>
            <person name="Popov V.N."/>
        </authorList>
    </citation>
    <scope>NUCLEOTIDE SEQUENCE [LARGE SCALE GENOMIC DNA]</scope>
</reference>
<dbReference type="InterPro" id="IPR004000">
    <property type="entry name" value="Actin"/>
</dbReference>
<evidence type="ECO:0000256" key="16">
    <source>
        <dbReference type="ARBA" id="ARBA00023187"/>
    </source>
</evidence>
<evidence type="ECO:0000256" key="21">
    <source>
        <dbReference type="ARBA" id="ARBA00061816"/>
    </source>
</evidence>
<evidence type="ECO:0000256" key="14">
    <source>
        <dbReference type="ARBA" id="ARBA00023163"/>
    </source>
</evidence>
<comment type="subunit">
    <text evidence="22">Forms a heterodimer with the U2AF small subunit.</text>
</comment>
<feature type="domain" description="RRM" evidence="25">
    <location>
        <begin position="1144"/>
        <end position="1222"/>
    </location>
</feature>
<dbReference type="Pfam" id="PF00076">
    <property type="entry name" value="RRM_1"/>
    <property type="match status" value="2"/>
</dbReference>
<keyword evidence="18" id="KW-0539">Nucleus</keyword>
<evidence type="ECO:0000256" key="22">
    <source>
        <dbReference type="ARBA" id="ARBA00064859"/>
    </source>
</evidence>
<dbReference type="GO" id="GO:0060255">
    <property type="term" value="P:regulation of macromolecule metabolic process"/>
    <property type="evidence" value="ECO:0007669"/>
    <property type="project" value="UniProtKB-ARBA"/>
</dbReference>
<comment type="subcellular location">
    <subcellularLocation>
        <location evidence="2">Nucleus</location>
    </subcellularLocation>
</comment>
<dbReference type="OrthoDB" id="7340501at2759"/>
<accession>A0A1J1ICX4</accession>
<evidence type="ECO:0000256" key="5">
    <source>
        <dbReference type="ARBA" id="ARBA00021612"/>
    </source>
</evidence>
<dbReference type="PROSITE" id="PS50600">
    <property type="entry name" value="ULP_PROTEASE"/>
    <property type="match status" value="1"/>
</dbReference>
<organism evidence="27 28">
    <name type="scientific">Clunio marinus</name>
    <dbReference type="NCBI Taxonomy" id="568069"/>
    <lineage>
        <taxon>Eukaryota</taxon>
        <taxon>Metazoa</taxon>
        <taxon>Ecdysozoa</taxon>
        <taxon>Arthropoda</taxon>
        <taxon>Hexapoda</taxon>
        <taxon>Insecta</taxon>
        <taxon>Pterygota</taxon>
        <taxon>Neoptera</taxon>
        <taxon>Endopterygota</taxon>
        <taxon>Diptera</taxon>
        <taxon>Nematocera</taxon>
        <taxon>Chironomoidea</taxon>
        <taxon>Chironomidae</taxon>
        <taxon>Clunio</taxon>
    </lineage>
</organism>
<dbReference type="Proteomes" id="UP000183832">
    <property type="component" value="Unassembled WGS sequence"/>
</dbReference>
<keyword evidence="8" id="KW-0677">Repeat</keyword>
<evidence type="ECO:0000256" key="13">
    <source>
        <dbReference type="ARBA" id="ARBA00023054"/>
    </source>
</evidence>
<keyword evidence="28" id="KW-1185">Reference proteome</keyword>
<keyword evidence="12" id="KW-0805">Transcription regulation</keyword>
<evidence type="ECO:0000256" key="3">
    <source>
        <dbReference type="ARBA" id="ARBA00005234"/>
    </source>
</evidence>
<dbReference type="SMART" id="SM00268">
    <property type="entry name" value="ACTIN"/>
    <property type="match status" value="1"/>
</dbReference>
<dbReference type="SUPFAM" id="SSF54928">
    <property type="entry name" value="RNA-binding domain, RBD"/>
    <property type="match status" value="2"/>
</dbReference>
<keyword evidence="15" id="KW-0233">DNA recombination</keyword>
<evidence type="ECO:0000256" key="17">
    <source>
        <dbReference type="ARBA" id="ARBA00023204"/>
    </source>
</evidence>
<dbReference type="SMART" id="SM00360">
    <property type="entry name" value="RRM"/>
    <property type="match status" value="3"/>
</dbReference>
<dbReference type="STRING" id="568069.A0A1J1ICX4"/>
<evidence type="ECO:0000256" key="12">
    <source>
        <dbReference type="ARBA" id="ARBA00023015"/>
    </source>
</evidence>
<dbReference type="Gene3D" id="1.10.418.20">
    <property type="match status" value="1"/>
</dbReference>
<dbReference type="CDD" id="cd12231">
    <property type="entry name" value="RRM2_U2AF65"/>
    <property type="match status" value="1"/>
</dbReference>
<dbReference type="GO" id="GO:0019219">
    <property type="term" value="P:regulation of nucleobase-containing compound metabolic process"/>
    <property type="evidence" value="ECO:0007669"/>
    <property type="project" value="UniProtKB-ARBA"/>
</dbReference>
<dbReference type="Gene3D" id="3.30.420.40">
    <property type="match status" value="2"/>
</dbReference>
<dbReference type="NCBIfam" id="TIGR01642">
    <property type="entry name" value="U2AF_lg"/>
    <property type="match status" value="1"/>
</dbReference>
<dbReference type="CDD" id="cd12232">
    <property type="entry name" value="RRM3_U2AF65"/>
    <property type="match status" value="1"/>
</dbReference>
<protein>
    <recommendedName>
        <fullName evidence="5">Actin-related protein 5</fullName>
    </recommendedName>
    <alternativeName>
        <fullName evidence="19">U2 snRNP auxiliary factor large subunit</fullName>
    </alternativeName>
</protein>
<dbReference type="SUPFAM" id="SSF53067">
    <property type="entry name" value="Actin-like ATPase domain"/>
    <property type="match status" value="2"/>
</dbReference>
<dbReference type="InterPro" id="IPR038765">
    <property type="entry name" value="Papain-like_cys_pep_sf"/>
</dbReference>
<name>A0A1J1ICX4_9DIPT</name>
<evidence type="ECO:0000256" key="23">
    <source>
        <dbReference type="PROSITE-ProRule" id="PRU00176"/>
    </source>
</evidence>
<comment type="similarity">
    <text evidence="4">Belongs to the actin family. ARP5 subfamily.</text>
</comment>
<keyword evidence="6" id="KW-0507">mRNA processing</keyword>
<dbReference type="PANTHER" id="PTHR23139">
    <property type="entry name" value="RNA-BINDING PROTEIN"/>
    <property type="match status" value="1"/>
</dbReference>
<evidence type="ECO:0000256" key="19">
    <source>
        <dbReference type="ARBA" id="ARBA00030821"/>
    </source>
</evidence>
<dbReference type="GO" id="GO:0006281">
    <property type="term" value="P:DNA repair"/>
    <property type="evidence" value="ECO:0007669"/>
    <property type="project" value="UniProtKB-KW"/>
</dbReference>
<sequence>MEIQTEMDDKILILKDLKTIPDIVHEYSMKYQKVPLVIDNGSFQSRVGFMSHKKPQLIFRNLVAKPRKDRNKKETKEEPQNVQPMTLIGNDIVNIEAMRFQLRTQFDRNVVTHYYLQEQIFDYIFTHLGVNTKGSVNHPIMITEAPVNPNYCRSLMSELLFECYQVPSVCYGIDALFSFSFNDNMNGTGLIVSIGYQTTHVIPYIDGKQVADKIRRINVGGFHMIFYMHRLLQLKYPIHVNNITLSRVEELLHEHCSIALDYKESLNQWASHDFYERHVKKIQLPFSQVVAAPTLTAEQKNEKRKEMSRRLAEINARKREEKLAEDEDQLQRMEELLQNYEDDEDEEEFEMGLKEFNVTTYEELEKLISVTKGRIEKVKQKMLAVESGIQIEEKPVIIPQPPADKTLNEWLSEIREKKNAILEKKQTRKQRRSDLAKRRTAAAQERMRIISKLAGKEKGTDDFGSRDEDWDVYKAISRDQDSDSEVENEKLLEYDDILRHHDPFLGKNDEPQLSMGMAEYHQLHFSVEAIRATEVLFQPSMLGVLEAGLAETIDYVLKLFNSEDQQKLVNNIFLTGSVSKLPGLEERLNKELLEMRPFESTFGVKIAKDPSLDAWNGARKFAATSNFQKYQMTSSDYKEMGGEYVKEYFAKYIYWELFSEEMRSKIHICKSDFYSNYAVSSNFSGWRSDTSKSLDKRYSRVSNFHANQAVNLFEKDFIVVPCNIREHWLLAIVCYPKLNGAIRIEDDKRVSLKEAMRDMKHPTVGNQVKQSCILVFDSLKKSFGSAMVTMHLRNFFKSEYKSRYEGLFEFESSSLIGCGSIKVPVQNNSTDCGLFLLEFFEHFFIKSPIFDFRLPMDLRAWFDPEIILSKREAIENLLLSLMVANTPIEELSEPSTLKLEEESMNDNNNNDFDAVDKSKTEDQLTELLSEPSTLIVVEHTAQNLEREDHVQRTDIIQDNDLAQESIDVHQNLPEEEIQACKYWDVPPPGFEHITPLQYKAMQAAGQIPANIVADTPQAAVPVVGSTITRQARRLYVGNIPFGVTEEEMMEFFNQQMHLSGLAQAVGNPVLACQINLDKNFAFLEFRSIDETTQAMAFDGINFKGQSLKIRRPHDYQPMPGMTDTVSINAPVLGVISTVVPDSPHKIFIGGLPNYLNEDQVKELLLSFGQLKAFNLVKDAATGLSKGYAFAEYIEYAITDQAIAGLNGMQLGDKKLIVQRASVGAKNATVGQVAPVQIQVPGLSGVGASGPATDVLCLLNMVTADELKDEEEYEDILEDIKEECNKYGVVRSIEIPRPIEGVDVPGCGKVFVEFNSILDCQHAQQALTGRKFSDRVVVTSYFDPDSYHRREF</sequence>
<evidence type="ECO:0000256" key="8">
    <source>
        <dbReference type="ARBA" id="ARBA00022737"/>
    </source>
</evidence>
<dbReference type="GO" id="GO:0005634">
    <property type="term" value="C:nucleus"/>
    <property type="evidence" value="ECO:0007669"/>
    <property type="project" value="UniProtKB-SubCell"/>
</dbReference>
<keyword evidence="10" id="KW-0378">Hydrolase</keyword>
<comment type="similarity">
    <text evidence="3">Belongs to the peptidase C48 family.</text>
</comment>
<dbReference type="CDD" id="cd12230">
    <property type="entry name" value="RRM1_U2AF65"/>
    <property type="match status" value="1"/>
</dbReference>
<evidence type="ECO:0000259" key="25">
    <source>
        <dbReference type="PROSITE" id="PS50102"/>
    </source>
</evidence>
<evidence type="ECO:0000256" key="1">
    <source>
        <dbReference type="ARBA" id="ARBA00003373"/>
    </source>
</evidence>
<dbReference type="Gene3D" id="3.30.310.130">
    <property type="entry name" value="Ubiquitin-related"/>
    <property type="match status" value="1"/>
</dbReference>
<dbReference type="SUPFAM" id="SSF54001">
    <property type="entry name" value="Cysteine proteinases"/>
    <property type="match status" value="1"/>
</dbReference>
<dbReference type="FunFam" id="3.30.420.40:FF:000237">
    <property type="entry name" value="Actin-related protein 5"/>
    <property type="match status" value="1"/>
</dbReference>
<evidence type="ECO:0000256" key="6">
    <source>
        <dbReference type="ARBA" id="ARBA00022664"/>
    </source>
</evidence>
<keyword evidence="11 23" id="KW-0694">RNA-binding</keyword>
<keyword evidence="9" id="KW-0227">DNA damage</keyword>
<dbReference type="EMBL" id="CVRI01000047">
    <property type="protein sequence ID" value="CRK97602.1"/>
    <property type="molecule type" value="Genomic_DNA"/>
</dbReference>
<keyword evidence="17" id="KW-0234">DNA repair</keyword>
<comment type="function">
    <text evidence="1">Proposed core component of the chromatin remodeling INO80 complex which is involved in transcriptional regulation, DNA replication and probably DNA repair.</text>
</comment>
<comment type="subunit">
    <text evidence="21">Component of the chromatin remodeling Ino80 complex.</text>
</comment>
<dbReference type="GO" id="GO:0008234">
    <property type="term" value="F:cysteine-type peptidase activity"/>
    <property type="evidence" value="ECO:0007669"/>
    <property type="project" value="InterPro"/>
</dbReference>
<dbReference type="InterPro" id="IPR003653">
    <property type="entry name" value="Peptidase_C48_C"/>
</dbReference>
<evidence type="ECO:0000256" key="18">
    <source>
        <dbReference type="ARBA" id="ARBA00023242"/>
    </source>
</evidence>
<evidence type="ECO:0000256" key="2">
    <source>
        <dbReference type="ARBA" id="ARBA00004123"/>
    </source>
</evidence>
<dbReference type="Gene3D" id="3.30.70.330">
    <property type="match status" value="3"/>
</dbReference>
<keyword evidence="13 24" id="KW-0175">Coiled coil</keyword>
<gene>
    <name evidence="27" type="ORF">CLUMA_CG010988</name>
</gene>
<comment type="function">
    <text evidence="20">Necessary for the splicing of pre-mRNA. Binds to the polypyrimidine tract of introns early during spliceosome assembly.</text>
</comment>
<keyword evidence="14" id="KW-0804">Transcription</keyword>
<evidence type="ECO:0000313" key="28">
    <source>
        <dbReference type="Proteomes" id="UP000183832"/>
    </source>
</evidence>
<dbReference type="InterPro" id="IPR000504">
    <property type="entry name" value="RRM_dom"/>
</dbReference>
<dbReference type="InterPro" id="IPR012677">
    <property type="entry name" value="Nucleotide-bd_a/b_plait_sf"/>
</dbReference>
<feature type="domain" description="Ubiquitin-like protease family profile" evidence="26">
    <location>
        <begin position="622"/>
        <end position="843"/>
    </location>
</feature>
<feature type="domain" description="RRM" evidence="25">
    <location>
        <begin position="1032"/>
        <end position="1114"/>
    </location>
</feature>
<feature type="domain" description="RRM" evidence="25">
    <location>
        <begin position="1259"/>
        <end position="1343"/>
    </location>
</feature>
<keyword evidence="7" id="KW-0645">Protease</keyword>
<dbReference type="Pfam" id="PF00022">
    <property type="entry name" value="Actin"/>
    <property type="match status" value="2"/>
</dbReference>
<keyword evidence="16" id="KW-0508">mRNA splicing</keyword>
<dbReference type="GO" id="GO:0006508">
    <property type="term" value="P:proteolysis"/>
    <property type="evidence" value="ECO:0007669"/>
    <property type="project" value="UniProtKB-KW"/>
</dbReference>
<evidence type="ECO:0000256" key="4">
    <source>
        <dbReference type="ARBA" id="ARBA00006021"/>
    </source>
</evidence>
<dbReference type="CDD" id="cd10211">
    <property type="entry name" value="ASKHA_NBD_Arp5"/>
    <property type="match status" value="1"/>
</dbReference>